<dbReference type="EMBL" id="SMSJ01000031">
    <property type="protein sequence ID" value="TDH60793.1"/>
    <property type="molecule type" value="Genomic_DNA"/>
</dbReference>
<proteinExistence type="predicted"/>
<sequence>MIAYHDLQRRFYRKAYFTEFRPDYRSAGPGRPRWRWSTSIGTGFDSEGRLNENDPILFVRFTDEDQKVLVSRQPLTAAALFETRAVYAEIDHDARTVAGKGEGSPEWKKFNLRQQEMFYDQSLTLYSAPAHIVASQAGITDPIDAYRLAAKAAGIVLNLTPELELDCELPKRFAGEALGRARRLQEILDLGYIFAALAVSAPKYEGDDDAWLNGALAKVGLPSSEYILDAACKYLSLPTSNEPGDLMQIYLNAVSAGIGNFQRLRGSYGLLDFEHMTKCGTNYGPMALPHVVLANDALAASLMPVISLVDQRTMSNASRLLHDHLDEFLDACR</sequence>
<name>A0A4R5QDB0_9PROT</name>
<dbReference type="Proteomes" id="UP000295096">
    <property type="component" value="Unassembled WGS sequence"/>
</dbReference>
<protein>
    <submittedName>
        <fullName evidence="1">Uncharacterized protein</fullName>
    </submittedName>
</protein>
<dbReference type="RefSeq" id="WP_133290392.1">
    <property type="nucleotide sequence ID" value="NZ_SMSJ01000031.1"/>
</dbReference>
<gene>
    <name evidence="1" type="ORF">E2C06_20050</name>
</gene>
<keyword evidence="2" id="KW-1185">Reference proteome</keyword>
<accession>A0A4R5QDB0</accession>
<organism evidence="1 2">
    <name type="scientific">Dankookia rubra</name>
    <dbReference type="NCBI Taxonomy" id="1442381"/>
    <lineage>
        <taxon>Bacteria</taxon>
        <taxon>Pseudomonadati</taxon>
        <taxon>Pseudomonadota</taxon>
        <taxon>Alphaproteobacteria</taxon>
        <taxon>Acetobacterales</taxon>
        <taxon>Roseomonadaceae</taxon>
        <taxon>Dankookia</taxon>
    </lineage>
</organism>
<evidence type="ECO:0000313" key="1">
    <source>
        <dbReference type="EMBL" id="TDH60793.1"/>
    </source>
</evidence>
<comment type="caution">
    <text evidence="1">The sequence shown here is derived from an EMBL/GenBank/DDBJ whole genome shotgun (WGS) entry which is preliminary data.</text>
</comment>
<dbReference type="OrthoDB" id="8421306at2"/>
<dbReference type="AlphaFoldDB" id="A0A4R5QDB0"/>
<reference evidence="1 2" key="1">
    <citation type="journal article" date="2016" name="J. Microbiol.">
        <title>Dankookia rubra gen. nov., sp. nov., an alphaproteobacterium isolated from sediment of a shallow stream.</title>
        <authorList>
            <person name="Kim W.H."/>
            <person name="Kim D.H."/>
            <person name="Kang K."/>
            <person name="Ahn T.Y."/>
        </authorList>
    </citation>
    <scope>NUCLEOTIDE SEQUENCE [LARGE SCALE GENOMIC DNA]</scope>
    <source>
        <strain evidence="1 2">JCM30602</strain>
    </source>
</reference>
<evidence type="ECO:0000313" key="2">
    <source>
        <dbReference type="Proteomes" id="UP000295096"/>
    </source>
</evidence>